<name>A0ABW3R8N9_9FLAO</name>
<keyword evidence="3" id="KW-1185">Reference proteome</keyword>
<feature type="transmembrane region" description="Helical" evidence="1">
    <location>
        <begin position="328"/>
        <end position="347"/>
    </location>
</feature>
<evidence type="ECO:0000313" key="3">
    <source>
        <dbReference type="Proteomes" id="UP001597163"/>
    </source>
</evidence>
<dbReference type="RefSeq" id="WP_311936016.1">
    <property type="nucleotide sequence ID" value="NZ_JAVSCK010000001.1"/>
</dbReference>
<dbReference type="Proteomes" id="UP001597163">
    <property type="component" value="Unassembled WGS sequence"/>
</dbReference>
<accession>A0ABW3R8N9</accession>
<dbReference type="EMBL" id="JBHTLJ010000001">
    <property type="protein sequence ID" value="MFD1161323.1"/>
    <property type="molecule type" value="Genomic_DNA"/>
</dbReference>
<evidence type="ECO:0008006" key="4">
    <source>
        <dbReference type="Google" id="ProtNLM"/>
    </source>
</evidence>
<organism evidence="2 3">
    <name type="scientific">Hwangdonia seohaensis</name>
    <dbReference type="NCBI Taxonomy" id="1240727"/>
    <lineage>
        <taxon>Bacteria</taxon>
        <taxon>Pseudomonadati</taxon>
        <taxon>Bacteroidota</taxon>
        <taxon>Flavobacteriia</taxon>
        <taxon>Flavobacteriales</taxon>
        <taxon>Flavobacteriaceae</taxon>
        <taxon>Hwangdonia</taxon>
    </lineage>
</organism>
<proteinExistence type="predicted"/>
<comment type="caution">
    <text evidence="2">The sequence shown here is derived from an EMBL/GenBank/DDBJ whole genome shotgun (WGS) entry which is preliminary data.</text>
</comment>
<evidence type="ECO:0000256" key="1">
    <source>
        <dbReference type="SAM" id="Phobius"/>
    </source>
</evidence>
<gene>
    <name evidence="2" type="ORF">ACFQ2E_02765</name>
</gene>
<keyword evidence="1" id="KW-1133">Transmembrane helix</keyword>
<feature type="transmembrane region" description="Helical" evidence="1">
    <location>
        <begin position="56"/>
        <end position="73"/>
    </location>
</feature>
<keyword evidence="1" id="KW-0812">Transmembrane</keyword>
<keyword evidence="1" id="KW-0472">Membrane</keyword>
<protein>
    <recommendedName>
        <fullName evidence="4">Polysaccharide chain length determinant N-terminal domain-containing protein</fullName>
    </recommendedName>
</protein>
<reference evidence="3" key="1">
    <citation type="journal article" date="2019" name="Int. J. Syst. Evol. Microbiol.">
        <title>The Global Catalogue of Microorganisms (GCM) 10K type strain sequencing project: providing services to taxonomists for standard genome sequencing and annotation.</title>
        <authorList>
            <consortium name="The Broad Institute Genomics Platform"/>
            <consortium name="The Broad Institute Genome Sequencing Center for Infectious Disease"/>
            <person name="Wu L."/>
            <person name="Ma J."/>
        </authorList>
    </citation>
    <scope>NUCLEOTIDE SEQUENCE [LARGE SCALE GENOMIC DNA]</scope>
    <source>
        <strain evidence="3">CCUG 63246</strain>
    </source>
</reference>
<sequence>MSKDLPQQNPSEEVDLGQLFKLIGNAFDRFFKFIGSILNSLFLAFVWIVFFLKKHFIKFIIAGIVGVALGILLEKTSEPVYKSYITVKQNYNTGENLYNAISYYNDLVEQQDISTLESVLGVEQDALSSIDKIEIESTLSENQKIQAYDAYIKTLDSTVASTIDYESFLKNDKDYNHRYQQITIKAKERNSFSAVFNNIIENINSNPYFKREQEKDIKALNEQALAINRSLIKSDTLLNVYQKAIIKAAENNNNSQARITIDNKDTGSSTKEFELYSKDLELREKLVEIERNIADKQHIIEITSSKQDSGSIDNSKELLGKSMGLKSYYALILLTLTFLVLMGLEFIKFLGRYKDKI</sequence>
<evidence type="ECO:0000313" key="2">
    <source>
        <dbReference type="EMBL" id="MFD1161323.1"/>
    </source>
</evidence>
<feature type="transmembrane region" description="Helical" evidence="1">
    <location>
        <begin position="30"/>
        <end position="50"/>
    </location>
</feature>